<feature type="compositionally biased region" description="Polar residues" evidence="1">
    <location>
        <begin position="139"/>
        <end position="153"/>
    </location>
</feature>
<dbReference type="Proteomes" id="UP000053664">
    <property type="component" value="Unassembled WGS sequence"/>
</dbReference>
<feature type="region of interest" description="Disordered" evidence="1">
    <location>
        <begin position="138"/>
        <end position="159"/>
    </location>
</feature>
<evidence type="ECO:0000256" key="1">
    <source>
        <dbReference type="SAM" id="MobiDB-lite"/>
    </source>
</evidence>
<dbReference type="HOGENOM" id="CLU_956846_0_0_1"/>
<keyword evidence="2" id="KW-0812">Transmembrane</keyword>
<dbReference type="RefSeq" id="XP_007882454.1">
    <property type="nucleotide sequence ID" value="XM_007884263.1"/>
</dbReference>
<evidence type="ECO:0000313" key="4">
    <source>
        <dbReference type="EMBL" id="EPQ25723.1"/>
    </source>
</evidence>
<evidence type="ECO:0000256" key="3">
    <source>
        <dbReference type="SAM" id="SignalP"/>
    </source>
</evidence>
<dbReference type="GeneID" id="19320788"/>
<keyword evidence="2" id="KW-1133">Transmembrane helix</keyword>
<feature type="compositionally biased region" description="Low complexity" evidence="1">
    <location>
        <begin position="34"/>
        <end position="46"/>
    </location>
</feature>
<organism evidence="4 5">
    <name type="scientific">Pseudozyma flocculosa PF-1</name>
    <dbReference type="NCBI Taxonomy" id="1277687"/>
    <lineage>
        <taxon>Eukaryota</taxon>
        <taxon>Fungi</taxon>
        <taxon>Dikarya</taxon>
        <taxon>Basidiomycota</taxon>
        <taxon>Ustilaginomycotina</taxon>
        <taxon>Ustilaginomycetes</taxon>
        <taxon>Ustilaginales</taxon>
        <taxon>Ustilaginaceae</taxon>
        <taxon>Pseudozyma</taxon>
    </lineage>
</organism>
<dbReference type="AlphaFoldDB" id="A0A061H0Q5"/>
<keyword evidence="2" id="KW-0472">Membrane</keyword>
<sequence length="291" mass="29691">MMMARNFSSVLFLALLVLSAFVAAQDRDDDDKVPPSNTTASGSASSPPGPAVNPQALACFQDCSKNPISKSPCAKQITPSNPIPPASCLCNDADFLRGASGCVTNKCLNFVQDVMTEVESFCGPDAFKAMQIIGGSTGAAPNSTPSGNATDAGSDSKGPKIPQDALDCFQGCSTLPIANSTCTQKIVNNATSPSACLCHDAQFLQATSGCAQNQCLKHAAFFERELQRFCGPDTPAAMQILGGSVNGTTNGTKPASPPKNSSGAASTSAAAPVAQVVLAVFACGLAIVLLF</sequence>
<evidence type="ECO:0000256" key="2">
    <source>
        <dbReference type="SAM" id="Phobius"/>
    </source>
</evidence>
<feature type="region of interest" description="Disordered" evidence="1">
    <location>
        <begin position="241"/>
        <end position="264"/>
    </location>
</feature>
<evidence type="ECO:0000313" key="5">
    <source>
        <dbReference type="Proteomes" id="UP000053664"/>
    </source>
</evidence>
<gene>
    <name evidence="4" type="ORF">PFL1_06717</name>
</gene>
<feature type="signal peptide" evidence="3">
    <location>
        <begin position="1"/>
        <end position="24"/>
    </location>
</feature>
<evidence type="ECO:0008006" key="6">
    <source>
        <dbReference type="Google" id="ProtNLM"/>
    </source>
</evidence>
<keyword evidence="3" id="KW-0732">Signal</keyword>
<reference evidence="4 5" key="1">
    <citation type="journal article" date="2013" name="Plant Cell">
        <title>The transition from a phytopathogenic smut ancestor to an anamorphic biocontrol agent deciphered by comparative whole-genome analysis.</title>
        <authorList>
            <person name="Lefebvre F."/>
            <person name="Joly D.L."/>
            <person name="Labbe C."/>
            <person name="Teichmann B."/>
            <person name="Linning R."/>
            <person name="Belzile F."/>
            <person name="Bakkeren G."/>
            <person name="Belanger R.R."/>
        </authorList>
    </citation>
    <scope>NUCLEOTIDE SEQUENCE [LARGE SCALE GENOMIC DNA]</scope>
    <source>
        <strain evidence="4 5">PF-1</strain>
    </source>
</reference>
<protein>
    <recommendedName>
        <fullName evidence="6">Extracellular membrane protein CFEM domain-containing protein</fullName>
    </recommendedName>
</protein>
<feature type="chain" id="PRO_5001603861" description="Extracellular membrane protein CFEM domain-containing protein" evidence="3">
    <location>
        <begin position="25"/>
        <end position="291"/>
    </location>
</feature>
<name>A0A061H0Q5_9BASI</name>
<feature type="region of interest" description="Disordered" evidence="1">
    <location>
        <begin position="27"/>
        <end position="51"/>
    </location>
</feature>
<proteinExistence type="predicted"/>
<accession>A0A061H0Q5</accession>
<dbReference type="EMBL" id="KE361651">
    <property type="protein sequence ID" value="EPQ25723.1"/>
    <property type="molecule type" value="Genomic_DNA"/>
</dbReference>
<dbReference type="KEGG" id="pfp:PFL1_06717"/>
<feature type="transmembrane region" description="Helical" evidence="2">
    <location>
        <begin position="269"/>
        <end position="290"/>
    </location>
</feature>